<name>W7X6B6_TETTS</name>
<dbReference type="KEGG" id="tet:TTHERM_000042736"/>
<dbReference type="PANTHER" id="PTHR11319">
    <property type="entry name" value="G PROTEIN-COUPLED RECEPTOR-RELATED"/>
    <property type="match status" value="1"/>
</dbReference>
<dbReference type="PANTHER" id="PTHR11319:SF35">
    <property type="entry name" value="OUTER MEMBRANE PROTEIN PMPC-RELATED"/>
    <property type="match status" value="1"/>
</dbReference>
<evidence type="ECO:0000313" key="3">
    <source>
        <dbReference type="EMBL" id="EWS74920.1"/>
    </source>
</evidence>
<reference evidence="4" key="1">
    <citation type="journal article" date="2006" name="PLoS Biol.">
        <title>Macronuclear genome sequence of the ciliate Tetrahymena thermophila, a model eukaryote.</title>
        <authorList>
            <person name="Eisen J.A."/>
            <person name="Coyne R.S."/>
            <person name="Wu M."/>
            <person name="Wu D."/>
            <person name="Thiagarajan M."/>
            <person name="Wortman J.R."/>
            <person name="Badger J.H."/>
            <person name="Ren Q."/>
            <person name="Amedeo P."/>
            <person name="Jones K.M."/>
            <person name="Tallon L.J."/>
            <person name="Delcher A.L."/>
            <person name="Salzberg S.L."/>
            <person name="Silva J.C."/>
            <person name="Haas B.J."/>
            <person name="Majoros W.H."/>
            <person name="Farzad M."/>
            <person name="Carlton J.M."/>
            <person name="Smith R.K. Jr."/>
            <person name="Garg J."/>
            <person name="Pearlman R.E."/>
            <person name="Karrer K.M."/>
            <person name="Sun L."/>
            <person name="Manning G."/>
            <person name="Elde N.C."/>
            <person name="Turkewitz A.P."/>
            <person name="Asai D.J."/>
            <person name="Wilkes D.E."/>
            <person name="Wang Y."/>
            <person name="Cai H."/>
            <person name="Collins K."/>
            <person name="Stewart B.A."/>
            <person name="Lee S.R."/>
            <person name="Wilamowska K."/>
            <person name="Weinberg Z."/>
            <person name="Ruzzo W.L."/>
            <person name="Wloga D."/>
            <person name="Gaertig J."/>
            <person name="Frankel J."/>
            <person name="Tsao C.-C."/>
            <person name="Gorovsky M.A."/>
            <person name="Keeling P.J."/>
            <person name="Waller R.F."/>
            <person name="Patron N.J."/>
            <person name="Cherry J.M."/>
            <person name="Stover N.A."/>
            <person name="Krieger C.J."/>
            <person name="del Toro C."/>
            <person name="Ryder H.F."/>
            <person name="Williamson S.C."/>
            <person name="Barbeau R.A."/>
            <person name="Hamilton E.P."/>
            <person name="Orias E."/>
        </authorList>
    </citation>
    <scope>NUCLEOTIDE SEQUENCE [LARGE SCALE GENOMIC DNA]</scope>
    <source>
        <strain evidence="4">SB210</strain>
    </source>
</reference>
<feature type="transmembrane region" description="Helical" evidence="2">
    <location>
        <begin position="709"/>
        <end position="727"/>
    </location>
</feature>
<dbReference type="Proteomes" id="UP000009168">
    <property type="component" value="Unassembled WGS sequence"/>
</dbReference>
<keyword evidence="2" id="KW-0472">Membrane</keyword>
<gene>
    <name evidence="3" type="ORF">TTHERM_000042736</name>
</gene>
<dbReference type="EMBL" id="GG662720">
    <property type="protein sequence ID" value="EWS74920.1"/>
    <property type="molecule type" value="Genomic_DNA"/>
</dbReference>
<proteinExistence type="predicted"/>
<dbReference type="AlphaFoldDB" id="W7X6B6"/>
<feature type="transmembrane region" description="Helical" evidence="2">
    <location>
        <begin position="820"/>
        <end position="837"/>
    </location>
</feature>
<evidence type="ECO:0000256" key="2">
    <source>
        <dbReference type="SAM" id="Phobius"/>
    </source>
</evidence>
<dbReference type="GeneID" id="24436960"/>
<keyword evidence="2" id="KW-1133">Transmembrane helix</keyword>
<dbReference type="InParanoid" id="W7X6B6"/>
<feature type="transmembrane region" description="Helical" evidence="2">
    <location>
        <begin position="844"/>
        <end position="870"/>
    </location>
</feature>
<keyword evidence="2 3" id="KW-0812">Transmembrane</keyword>
<organism evidence="3 4">
    <name type="scientific">Tetrahymena thermophila (strain SB210)</name>
    <dbReference type="NCBI Taxonomy" id="312017"/>
    <lineage>
        <taxon>Eukaryota</taxon>
        <taxon>Sar</taxon>
        <taxon>Alveolata</taxon>
        <taxon>Ciliophora</taxon>
        <taxon>Intramacronucleata</taxon>
        <taxon>Oligohymenophorea</taxon>
        <taxon>Hymenostomatida</taxon>
        <taxon>Tetrahymenina</taxon>
        <taxon>Tetrahymenidae</taxon>
        <taxon>Tetrahymena</taxon>
    </lineage>
</organism>
<sequence>MQKTQIPDDMKEASISCFFPQNMIFTQNTNLYLVDSLFIENETYQSLLYIFESQFKLEKSKFLSNINYRDSGGAITLQYCLSSEKIVQGLNLTNNNNENIFFSNQLIFNFDDIKGIQQNQQEIQNTIIECLIQNNTAPFYGGAINSLYSDFQITSTNITKNKAAVGGAIFYNFYLPLAVVEFHQRRLSLLNIKNSQSLSQNISLETNIIKDNKGLFYGKNVGSYPIGLKIKYQEKELNDYASGQPLKNYLQISFIDEEDNILNALDQSILPLGINQIQLMKQLFKIEIGTIANSNLLIDGNLIQEFDLYSPVTSSFLFNLSFIGIPNNQTQFYIRSLIIPQSNYIINNFQLSENYQQFTSQMIIKYVSIKFRKCRRGEVYAIRGDQIECLPCPQGKYSLKVLDSLNETASCQNCPIGARYCVEDTIVLKDGYWRENFFTDQILYCENSPQNCLQETHNNNRIDPYCSPGYRGPLCESCDYFNLQGHGYFTRSTKYECQKCLSLPLQILLYCLKTFCMMAYIGFTLHKLLYQQYQAKIYYILKKMRIIFLNKSIKRDQTSFYSKVLIDFFQVLSFLNTFKLHQFLVQNIQEGLGNPVQSLYYPYNCIHNTTNQNFMLEIKLIQSIVMPLFFIVFIMLISAILKIFLIRSISLQHHCINLILLIYFFMFPSTLQTMLSILSCRQIGQKLYILNDVQYQCLTVSHKALIYKYIIPSLITWVLVAPIVIILKIRSHIKNINQGKNIRTRNIYDFIYSEYRQHKYYWEFVKLFKKALIIVILNYFDQYAVIQGVLMSIIVFSYIIMVQNMKPHSNQNLNNLDLENNIIILICLQICIFYNQINYPKVNFILALIIYSLIIIFVLKLCFLIIWTMIVSNSKVLTFYLFFVKQWNRKVPKQLQIANQITNVQRVQQNWKKIYKLFSQSIDEKKKGELTTFQVIRMILYKKIDLLSEKSNEEESINNFQNYQQQFFNLKNIRMRSIKRLSQKEDLSLLSPSKLQSYCIRSIDDSPNMNYNYGDSTVNLQGQTQKVKKSQKFNNIFNQSNSLNGSPKSIFNMNHEVQEKSSSQNNLKNVLHSNNLMQHSSTFNSTVDLNLKYRKDSTKITKIQTTDSKLEMQNLSQFSIQLVEDSTIVPNYQEDIRNNSINYDILAKQSFSKVSSKKPTSFSISDSFSPKKWKK</sequence>
<feature type="transmembrane region" description="Helical" evidence="2">
    <location>
        <begin position="624"/>
        <end position="646"/>
    </location>
</feature>
<dbReference type="RefSeq" id="XP_012652633.1">
    <property type="nucleotide sequence ID" value="XM_012797179.1"/>
</dbReference>
<dbReference type="OrthoDB" id="338325at2759"/>
<accession>W7X6B6</accession>
<evidence type="ECO:0000256" key="1">
    <source>
        <dbReference type="SAM" id="MobiDB-lite"/>
    </source>
</evidence>
<keyword evidence="4" id="KW-1185">Reference proteome</keyword>
<feature type="transmembrane region" description="Helical" evidence="2">
    <location>
        <begin position="771"/>
        <end position="800"/>
    </location>
</feature>
<protein>
    <submittedName>
        <fullName evidence="3">Transmembrane protein, putative</fullName>
    </submittedName>
</protein>
<feature type="transmembrane region" description="Helical" evidence="2">
    <location>
        <begin position="658"/>
        <end position="678"/>
    </location>
</feature>
<feature type="compositionally biased region" description="Polar residues" evidence="1">
    <location>
        <begin position="1154"/>
        <end position="1168"/>
    </location>
</feature>
<feature type="region of interest" description="Disordered" evidence="1">
    <location>
        <begin position="1154"/>
        <end position="1175"/>
    </location>
</feature>
<evidence type="ECO:0000313" key="4">
    <source>
        <dbReference type="Proteomes" id="UP000009168"/>
    </source>
</evidence>